<keyword evidence="2" id="KW-0540">Nuclease</keyword>
<dbReference type="GO" id="GO:0110001">
    <property type="term" value="C:toxin-antitoxin complex"/>
    <property type="evidence" value="ECO:0007669"/>
    <property type="project" value="InterPro"/>
</dbReference>
<evidence type="ECO:0008006" key="6">
    <source>
        <dbReference type="Google" id="ProtNLM"/>
    </source>
</evidence>
<name>A0A6S6SF93_9BACT</name>
<gene>
    <name evidence="5" type="ORF">HELGO_WM3512</name>
</gene>
<dbReference type="GO" id="GO:0004540">
    <property type="term" value="F:RNA nuclease activity"/>
    <property type="evidence" value="ECO:0007669"/>
    <property type="project" value="InterPro"/>
</dbReference>
<evidence type="ECO:0000256" key="2">
    <source>
        <dbReference type="ARBA" id="ARBA00022722"/>
    </source>
</evidence>
<dbReference type="Gene3D" id="1.20.120.580">
    <property type="entry name" value="bsu32300-like"/>
    <property type="match status" value="1"/>
</dbReference>
<protein>
    <recommendedName>
        <fullName evidence="6">DUF86 domain-containing protein</fullName>
    </recommendedName>
</protein>
<accession>A0A6S6SF93</accession>
<reference evidence="5" key="1">
    <citation type="submission" date="2020-01" db="EMBL/GenBank/DDBJ databases">
        <authorList>
            <person name="Meier V. D."/>
            <person name="Meier V D."/>
        </authorList>
    </citation>
    <scope>NUCLEOTIDE SEQUENCE</scope>
    <source>
        <strain evidence="5">HLG_WM_MAG_01</strain>
    </source>
</reference>
<dbReference type="AlphaFoldDB" id="A0A6S6SF93"/>
<sequence>MLLENKIISQDSCKQMQGMVGFRNIAVHDYQNLNLEIVMAIVEKHLGDFEGFVREVFSVYMNGK</sequence>
<dbReference type="EMBL" id="CACVAS010000057">
    <property type="protein sequence ID" value="CAA6808687.1"/>
    <property type="molecule type" value="Genomic_DNA"/>
</dbReference>
<dbReference type="NCBIfam" id="NF047751">
    <property type="entry name" value="HepT_toxin"/>
    <property type="match status" value="1"/>
</dbReference>
<evidence type="ECO:0000256" key="4">
    <source>
        <dbReference type="ARBA" id="ARBA00024207"/>
    </source>
</evidence>
<dbReference type="InterPro" id="IPR052379">
    <property type="entry name" value="Type_VII_TA_RNase"/>
</dbReference>
<evidence type="ECO:0000313" key="5">
    <source>
        <dbReference type="EMBL" id="CAA6808687.1"/>
    </source>
</evidence>
<comment type="similarity">
    <text evidence="4">Belongs to the HepT RNase toxin family.</text>
</comment>
<dbReference type="InterPro" id="IPR037038">
    <property type="entry name" value="HepT-like_sf"/>
</dbReference>
<dbReference type="Pfam" id="PF01934">
    <property type="entry name" value="HepT-like"/>
    <property type="match status" value="1"/>
</dbReference>
<dbReference type="InterPro" id="IPR008201">
    <property type="entry name" value="HepT-like"/>
</dbReference>
<keyword evidence="1" id="KW-1277">Toxin-antitoxin system</keyword>
<organism evidence="5">
    <name type="scientific">uncultured Sulfurovum sp</name>
    <dbReference type="NCBI Taxonomy" id="269237"/>
    <lineage>
        <taxon>Bacteria</taxon>
        <taxon>Pseudomonadati</taxon>
        <taxon>Campylobacterota</taxon>
        <taxon>Epsilonproteobacteria</taxon>
        <taxon>Campylobacterales</taxon>
        <taxon>Sulfurovaceae</taxon>
        <taxon>Sulfurovum</taxon>
        <taxon>environmental samples</taxon>
    </lineage>
</organism>
<dbReference type="PANTHER" id="PTHR33397:SF3">
    <property type="entry name" value="MRNA NUCLEASE HEPT"/>
    <property type="match status" value="1"/>
</dbReference>
<dbReference type="PANTHER" id="PTHR33397">
    <property type="entry name" value="UPF0331 PROTEIN YUTE"/>
    <property type="match status" value="1"/>
</dbReference>
<dbReference type="GO" id="GO:0016787">
    <property type="term" value="F:hydrolase activity"/>
    <property type="evidence" value="ECO:0007669"/>
    <property type="project" value="UniProtKB-KW"/>
</dbReference>
<evidence type="ECO:0000256" key="3">
    <source>
        <dbReference type="ARBA" id="ARBA00022801"/>
    </source>
</evidence>
<proteinExistence type="inferred from homology"/>
<keyword evidence="3" id="KW-0378">Hydrolase</keyword>
<evidence type="ECO:0000256" key="1">
    <source>
        <dbReference type="ARBA" id="ARBA00022649"/>
    </source>
</evidence>